<feature type="transmembrane region" description="Helical" evidence="8">
    <location>
        <begin position="79"/>
        <end position="99"/>
    </location>
</feature>
<feature type="transmembrane region" description="Helical" evidence="8">
    <location>
        <begin position="129"/>
        <end position="148"/>
    </location>
</feature>
<comment type="caution">
    <text evidence="10">The sequence shown here is derived from an EMBL/GenBank/DDBJ whole genome shotgun (WGS) entry which is preliminary data.</text>
</comment>
<dbReference type="EMBL" id="JBHSQK010000020">
    <property type="protein sequence ID" value="MFC5948793.1"/>
    <property type="molecule type" value="Genomic_DNA"/>
</dbReference>
<keyword evidence="4 8" id="KW-1133">Transmembrane helix</keyword>
<dbReference type="PANTHER" id="PTHR30509:SF9">
    <property type="entry name" value="MULTIDRUG RESISTANCE PROTEIN MDTO"/>
    <property type="match status" value="1"/>
</dbReference>
<proteinExistence type="inferred from homology"/>
<sequence>MVVAVGGRRADRWDRLAASDPGLNRLTSAARAAFGVGVALGIEYLVASALGIPPMVPMMIGAVLTMMASFGVADPTPGGRAVTLLCLPLFLFAGMGVALAVEHRRVLSLVVFVLVMFVAVAIRRFGPRYFNGGMVAFMGYFFALFLLLKPGQLPVVALAVGIATAWSLLLSLVVWPVRNHAVLARMVRGFDGRVRGVADAAAALLADAHDDRSGDLVARLESKLVQVNEAALIIDGQLGTPGAVVDDATSRAVRHALIDDELATRALADSVRLLAACGPWLPADVRGGVVAVLDGLRTGSWDEVERRARALDAVAVGADRPLPVAVPRPTGSGEHAPPTIAQVVRRTAAAAQGLVEGHRQRHAARPAREGDHAESGFVPAVQLFGGAMPGSAGLIAEMLEGRTGAWWTRLSLTTRQAVQVAVATGLAITAGDAISGQRYYWAVLAAFLAFTGTATAGQTIVKAVNRVLGTMLGLLAAIPLVALTGHGLAVALPLILASIFGAFYLMRISYALMTFFITLLLGELYALLGTFTPELMLLRLAETAVGGAIGVAVAALVLPIPTRVAATAARRALLGQLRALLEDLLRTLRGPADAGVAHAEIDLAGASRALDARLHQLLLLNATLLRPAPFPRNGERGRRLMIYTSLAHHARSLVRWVGEGAVPPDRELRAVLVHVVERTVELVDALGADDPAVDPDRTVATIELLSAVDVTDAQVRRGVHELGHLHDALVSLADAALPAGRPLGRAVPALHGRVRATDGTPVQAVLTLADVRGAQQDRTRTAPNGSYRLQATEPGMHLLICTPLGGGADPVAEWVRVRERASVRDVQVAAAACAGPPQPDRGREARPRVVAEAQPPAKGGRTSTTAPSGSTRCGFRTATSSTR</sequence>
<feature type="compositionally biased region" description="Basic and acidic residues" evidence="7">
    <location>
        <begin position="840"/>
        <end position="849"/>
    </location>
</feature>
<evidence type="ECO:0000313" key="10">
    <source>
        <dbReference type="EMBL" id="MFC5948793.1"/>
    </source>
</evidence>
<evidence type="ECO:0000313" key="11">
    <source>
        <dbReference type="Proteomes" id="UP001596119"/>
    </source>
</evidence>
<feature type="transmembrane region" description="Helical" evidence="8">
    <location>
        <begin position="29"/>
        <end position="47"/>
    </location>
</feature>
<feature type="transmembrane region" description="Helical" evidence="8">
    <location>
        <begin position="473"/>
        <end position="502"/>
    </location>
</feature>
<feature type="compositionally biased region" description="Polar residues" evidence="7">
    <location>
        <begin position="861"/>
        <end position="883"/>
    </location>
</feature>
<comment type="similarity">
    <text evidence="6">Belongs to the YccS/YhfK family.</text>
</comment>
<keyword evidence="3 8" id="KW-0812">Transmembrane</keyword>
<evidence type="ECO:0000256" key="8">
    <source>
        <dbReference type="SAM" id="Phobius"/>
    </source>
</evidence>
<keyword evidence="2" id="KW-1003">Cell membrane</keyword>
<feature type="transmembrane region" description="Helical" evidence="8">
    <location>
        <begin position="106"/>
        <end position="123"/>
    </location>
</feature>
<feature type="transmembrane region" description="Helical" evidence="8">
    <location>
        <begin position="155"/>
        <end position="177"/>
    </location>
</feature>
<dbReference type="RefSeq" id="WP_379565862.1">
    <property type="nucleotide sequence ID" value="NZ_JBHSQK010000020.1"/>
</dbReference>
<dbReference type="Proteomes" id="UP001596119">
    <property type="component" value="Unassembled WGS sequence"/>
</dbReference>
<comment type="subcellular location">
    <subcellularLocation>
        <location evidence="1">Cell membrane</location>
        <topology evidence="1">Multi-pass membrane protein</topology>
    </subcellularLocation>
</comment>
<feature type="domain" description="Integral membrane bound transporter" evidence="9">
    <location>
        <begin position="426"/>
        <end position="553"/>
    </location>
</feature>
<evidence type="ECO:0000259" key="9">
    <source>
        <dbReference type="Pfam" id="PF13515"/>
    </source>
</evidence>
<organism evidence="10 11">
    <name type="scientific">Pseudonocardia lutea</name>
    <dbReference type="NCBI Taxonomy" id="2172015"/>
    <lineage>
        <taxon>Bacteria</taxon>
        <taxon>Bacillati</taxon>
        <taxon>Actinomycetota</taxon>
        <taxon>Actinomycetes</taxon>
        <taxon>Pseudonocardiales</taxon>
        <taxon>Pseudonocardiaceae</taxon>
        <taxon>Pseudonocardia</taxon>
    </lineage>
</organism>
<evidence type="ECO:0000256" key="7">
    <source>
        <dbReference type="SAM" id="MobiDB-lite"/>
    </source>
</evidence>
<feature type="transmembrane region" description="Helical" evidence="8">
    <location>
        <begin position="508"/>
        <end position="528"/>
    </location>
</feature>
<evidence type="ECO:0000256" key="6">
    <source>
        <dbReference type="ARBA" id="ARBA00043993"/>
    </source>
</evidence>
<accession>A0ABW1I758</accession>
<feature type="transmembrane region" description="Helical" evidence="8">
    <location>
        <begin position="439"/>
        <end position="461"/>
    </location>
</feature>
<keyword evidence="11" id="KW-1185">Reference proteome</keyword>
<evidence type="ECO:0000256" key="3">
    <source>
        <dbReference type="ARBA" id="ARBA00022692"/>
    </source>
</evidence>
<dbReference type="InterPro" id="IPR049453">
    <property type="entry name" value="Memb_transporter_dom"/>
</dbReference>
<protein>
    <submittedName>
        <fullName evidence="10">FUSC family protein</fullName>
    </submittedName>
</protein>
<evidence type="ECO:0000256" key="2">
    <source>
        <dbReference type="ARBA" id="ARBA00022475"/>
    </source>
</evidence>
<name>A0ABW1I758_9PSEU</name>
<reference evidence="11" key="1">
    <citation type="journal article" date="2019" name="Int. J. Syst. Evol. Microbiol.">
        <title>The Global Catalogue of Microorganisms (GCM) 10K type strain sequencing project: providing services to taxonomists for standard genome sequencing and annotation.</title>
        <authorList>
            <consortium name="The Broad Institute Genomics Platform"/>
            <consortium name="The Broad Institute Genome Sequencing Center for Infectious Disease"/>
            <person name="Wu L."/>
            <person name="Ma J."/>
        </authorList>
    </citation>
    <scope>NUCLEOTIDE SEQUENCE [LARGE SCALE GENOMIC DNA]</scope>
    <source>
        <strain evidence="11">CGMCC 4.7397</strain>
    </source>
</reference>
<dbReference type="Pfam" id="PF13515">
    <property type="entry name" value="FUSC_2"/>
    <property type="match status" value="1"/>
</dbReference>
<evidence type="ECO:0000256" key="1">
    <source>
        <dbReference type="ARBA" id="ARBA00004651"/>
    </source>
</evidence>
<keyword evidence="5 8" id="KW-0472">Membrane</keyword>
<dbReference type="PANTHER" id="PTHR30509">
    <property type="entry name" value="P-HYDROXYBENZOIC ACID EFFLUX PUMP SUBUNIT-RELATED"/>
    <property type="match status" value="1"/>
</dbReference>
<evidence type="ECO:0000256" key="4">
    <source>
        <dbReference type="ARBA" id="ARBA00022989"/>
    </source>
</evidence>
<evidence type="ECO:0000256" key="5">
    <source>
        <dbReference type="ARBA" id="ARBA00023136"/>
    </source>
</evidence>
<gene>
    <name evidence="10" type="ORF">ACFQH9_10950</name>
</gene>
<feature type="transmembrane region" description="Helical" evidence="8">
    <location>
        <begin position="540"/>
        <end position="560"/>
    </location>
</feature>
<feature type="region of interest" description="Disordered" evidence="7">
    <location>
        <begin position="833"/>
        <end position="883"/>
    </location>
</feature>